<feature type="compositionally biased region" description="Basic and acidic residues" evidence="7">
    <location>
        <begin position="250"/>
        <end position="263"/>
    </location>
</feature>
<keyword evidence="3 6" id="KW-0238">DNA-binding</keyword>
<reference evidence="9" key="1">
    <citation type="journal article" date="2014" name="Science">
        <title>Ancient hybridizations among the ancestral genomes of bread wheat.</title>
        <authorList>
            <consortium name="International Wheat Genome Sequencing Consortium,"/>
            <person name="Marcussen T."/>
            <person name="Sandve S.R."/>
            <person name="Heier L."/>
            <person name="Spannagl M."/>
            <person name="Pfeifer M."/>
            <person name="Jakobsen K.S."/>
            <person name="Wulff B.B."/>
            <person name="Steuernagel B."/>
            <person name="Mayer K.F."/>
            <person name="Olsen O.A."/>
        </authorList>
    </citation>
    <scope>NUCLEOTIDE SEQUENCE [LARGE SCALE GENOMIC DNA]</scope>
    <source>
        <strain evidence="9">cv. AL8/78</strain>
    </source>
</reference>
<dbReference type="Proteomes" id="UP000015105">
    <property type="component" value="Chromosome 4D"/>
</dbReference>
<comment type="similarity">
    <text evidence="6">Belongs to the TFIIF alpha subunit family.</text>
</comment>
<dbReference type="AlphaFoldDB" id="A0A453IHX7"/>
<reference evidence="8" key="3">
    <citation type="journal article" date="2017" name="Nature">
        <title>Genome sequence of the progenitor of the wheat D genome Aegilops tauschii.</title>
        <authorList>
            <person name="Luo M.C."/>
            <person name="Gu Y.Q."/>
            <person name="Puiu D."/>
            <person name="Wang H."/>
            <person name="Twardziok S.O."/>
            <person name="Deal K.R."/>
            <person name="Huo N."/>
            <person name="Zhu T."/>
            <person name="Wang L."/>
            <person name="Wang Y."/>
            <person name="McGuire P.E."/>
            <person name="Liu S."/>
            <person name="Long H."/>
            <person name="Ramasamy R.K."/>
            <person name="Rodriguez J.C."/>
            <person name="Van S.L."/>
            <person name="Yuan L."/>
            <person name="Wang Z."/>
            <person name="Xia Z."/>
            <person name="Xiao L."/>
            <person name="Anderson O.D."/>
            <person name="Ouyang S."/>
            <person name="Liang Y."/>
            <person name="Zimin A.V."/>
            <person name="Pertea G."/>
            <person name="Qi P."/>
            <person name="Bennetzen J.L."/>
            <person name="Dai X."/>
            <person name="Dawson M.W."/>
            <person name="Muller H.G."/>
            <person name="Kugler K."/>
            <person name="Rivarola-Duarte L."/>
            <person name="Spannagl M."/>
            <person name="Mayer K.F.X."/>
            <person name="Lu F.H."/>
            <person name="Bevan M.W."/>
            <person name="Leroy P."/>
            <person name="Li P."/>
            <person name="You F.M."/>
            <person name="Sun Q."/>
            <person name="Liu Z."/>
            <person name="Lyons E."/>
            <person name="Wicker T."/>
            <person name="Salzberg S.L."/>
            <person name="Devos K.M."/>
            <person name="Dvorak J."/>
        </authorList>
    </citation>
    <scope>NUCLEOTIDE SEQUENCE [LARGE SCALE GENOMIC DNA]</scope>
    <source>
        <strain evidence="8">cv. AL8/78</strain>
    </source>
</reference>
<reference evidence="9" key="2">
    <citation type="journal article" date="2017" name="Nat. Plants">
        <title>The Aegilops tauschii genome reveals multiple impacts of transposons.</title>
        <authorList>
            <person name="Zhao G."/>
            <person name="Zou C."/>
            <person name="Li K."/>
            <person name="Wang K."/>
            <person name="Li T."/>
            <person name="Gao L."/>
            <person name="Zhang X."/>
            <person name="Wang H."/>
            <person name="Yang Z."/>
            <person name="Liu X."/>
            <person name="Jiang W."/>
            <person name="Mao L."/>
            <person name="Kong X."/>
            <person name="Jiao Y."/>
            <person name="Jia J."/>
        </authorList>
    </citation>
    <scope>NUCLEOTIDE SEQUENCE [LARGE SCALE GENOMIC DNA]</scope>
    <source>
        <strain evidence="9">cv. AL8/78</strain>
    </source>
</reference>
<dbReference type="SUPFAM" id="SSF46785">
    <property type="entry name" value="Winged helix' DNA-binding domain"/>
    <property type="match status" value="1"/>
</dbReference>
<feature type="region of interest" description="Disordered" evidence="7">
    <location>
        <begin position="241"/>
        <end position="485"/>
    </location>
</feature>
<feature type="compositionally biased region" description="Basic and acidic residues" evidence="7">
    <location>
        <begin position="360"/>
        <end position="373"/>
    </location>
</feature>
<dbReference type="GO" id="GO:0001096">
    <property type="term" value="F:TFIIF-class transcription factor complex binding"/>
    <property type="evidence" value="ECO:0007669"/>
    <property type="project" value="TreeGrafter"/>
</dbReference>
<feature type="compositionally biased region" description="Acidic residues" evidence="7">
    <location>
        <begin position="375"/>
        <end position="390"/>
    </location>
</feature>
<comment type="function">
    <text evidence="6">TFIIF is a general transcription initiation factor that binds to RNA polymerase II and helps to recruit it to the initiation complex in collaboration with TFIIB. It promotes transcription elongation.</text>
</comment>
<dbReference type="GO" id="GO:0032968">
    <property type="term" value="P:positive regulation of transcription elongation by RNA polymerase II"/>
    <property type="evidence" value="ECO:0007669"/>
    <property type="project" value="InterPro"/>
</dbReference>
<dbReference type="GO" id="GO:0016251">
    <property type="term" value="F:RNA polymerase II general transcription initiation factor activity"/>
    <property type="evidence" value="ECO:0007669"/>
    <property type="project" value="TreeGrafter"/>
</dbReference>
<dbReference type="InterPro" id="IPR008851">
    <property type="entry name" value="TFIIF-alpha"/>
</dbReference>
<feature type="compositionally biased region" description="Acidic residues" evidence="7">
    <location>
        <begin position="286"/>
        <end position="325"/>
    </location>
</feature>
<evidence type="ECO:0000313" key="8">
    <source>
        <dbReference type="EnsemblPlants" id="AET4Gv20563200.7"/>
    </source>
</evidence>
<feature type="compositionally biased region" description="Basic and acidic residues" evidence="7">
    <location>
        <begin position="452"/>
        <end position="467"/>
    </location>
</feature>
<evidence type="ECO:0000256" key="2">
    <source>
        <dbReference type="ARBA" id="ARBA00023015"/>
    </source>
</evidence>
<comment type="subcellular location">
    <subcellularLocation>
        <location evidence="1 6">Nucleus</location>
    </subcellularLocation>
</comment>
<dbReference type="InterPro" id="IPR013083">
    <property type="entry name" value="Znf_RING/FYVE/PHD"/>
</dbReference>
<dbReference type="InterPro" id="IPR011039">
    <property type="entry name" value="TFIIF_interaction"/>
</dbReference>
<dbReference type="Pfam" id="PF05793">
    <property type="entry name" value="TFIIF_alpha"/>
    <property type="match status" value="1"/>
</dbReference>
<keyword evidence="5 6" id="KW-0539">Nucleus</keyword>
<keyword evidence="9" id="KW-1185">Reference proteome</keyword>
<dbReference type="Gramene" id="AET4Gv20563200.7">
    <property type="protein sequence ID" value="AET4Gv20563200.7"/>
    <property type="gene ID" value="AET4Gv20563200"/>
</dbReference>
<organism evidence="8 9">
    <name type="scientific">Aegilops tauschii subsp. strangulata</name>
    <name type="common">Goatgrass</name>
    <dbReference type="NCBI Taxonomy" id="200361"/>
    <lineage>
        <taxon>Eukaryota</taxon>
        <taxon>Viridiplantae</taxon>
        <taxon>Streptophyta</taxon>
        <taxon>Embryophyta</taxon>
        <taxon>Tracheophyta</taxon>
        <taxon>Spermatophyta</taxon>
        <taxon>Magnoliopsida</taxon>
        <taxon>Liliopsida</taxon>
        <taxon>Poales</taxon>
        <taxon>Poaceae</taxon>
        <taxon>BOP clade</taxon>
        <taxon>Pooideae</taxon>
        <taxon>Triticodae</taxon>
        <taxon>Triticeae</taxon>
        <taxon>Triticinae</taxon>
        <taxon>Aegilops</taxon>
    </lineage>
</organism>
<evidence type="ECO:0000256" key="4">
    <source>
        <dbReference type="ARBA" id="ARBA00023163"/>
    </source>
</evidence>
<evidence type="ECO:0000256" key="3">
    <source>
        <dbReference type="ARBA" id="ARBA00023125"/>
    </source>
</evidence>
<evidence type="ECO:0000256" key="5">
    <source>
        <dbReference type="ARBA" id="ARBA00023242"/>
    </source>
</evidence>
<dbReference type="EnsemblPlants" id="AET4Gv20563200.7">
    <property type="protein sequence ID" value="AET4Gv20563200.7"/>
    <property type="gene ID" value="AET4Gv20563200"/>
</dbReference>
<dbReference type="PANTHER" id="PTHR13011:SF2">
    <property type="entry name" value="TRANSCRIPTION INITIATION FACTOR IIF SUBUNIT ALPHA"/>
    <property type="match status" value="1"/>
</dbReference>
<feature type="compositionally biased region" description="Polar residues" evidence="7">
    <location>
        <begin position="404"/>
        <end position="415"/>
    </location>
</feature>
<dbReference type="InterPro" id="IPR036390">
    <property type="entry name" value="WH_DNA-bd_sf"/>
</dbReference>
<sequence>LPSPPNRPKPSNPTLRAAAMGGAADLVLKAACDACGKASELYSTACRHATLCNSCAATMARSRARCNVCAAPITNVIREYNVRVDTTAGKALSIAKFNTGVPPFSKMKGAGNKWSLRKDGPTQGRQLTADMREKYYNRKPWILEDDTGEHQYQSKLEASQSATATYYLLIRRGKEFDAVPVGSWYNFSKIAQYKQLTLEEAEEKMNKRRSSATGYERWMMKTATHGAAAFGSDLKDLADAKGKAANGIQSKKESNEDGNHSDKGEEDEEEGVAKKAVRGFSTRGVDDEEDGGKEDFDLEDEIEIGDDWEHEETFTDDDEALDIDPEERPDVADAENPTGPDIKQDDDENEQGAGGSLSKSGKELKKLLRRADGQNESDDEDDGDTDEDESPLSVLAPKLEHQFGSEQQENNTAKLTATELAVSTPPAPRSNQKRKSGGDGAKTSNRAAVKKPKTEPEARTLGVKEEPPSSVEPISKASASAGSDTDMSAITEEEIIRVLRAIAPVRSQDFVPRFKARIRTPEDKKHFHDIVMKYAYSHKTNGVSYLHLRKETTSAITEEEIIGVLSATAPVRSQDFVPRFKDRIRTQEDKKHFHDIVMKFAYSHKTNGVSYLHLRKEYE</sequence>
<dbReference type="PANTHER" id="PTHR13011">
    <property type="entry name" value="TFIIF-ALPHA"/>
    <property type="match status" value="1"/>
</dbReference>
<evidence type="ECO:0000256" key="7">
    <source>
        <dbReference type="SAM" id="MobiDB-lite"/>
    </source>
</evidence>
<keyword evidence="4 6" id="KW-0804">Transcription</keyword>
<evidence type="ECO:0000313" key="9">
    <source>
        <dbReference type="Proteomes" id="UP000015105"/>
    </source>
</evidence>
<proteinExistence type="inferred from homology"/>
<dbReference type="GO" id="GO:0003677">
    <property type="term" value="F:DNA binding"/>
    <property type="evidence" value="ECO:0007669"/>
    <property type="project" value="UniProtKB-KW"/>
</dbReference>
<name>A0A453IHX7_AEGTS</name>
<dbReference type="GO" id="GO:0006367">
    <property type="term" value="P:transcription initiation at RNA polymerase II promoter"/>
    <property type="evidence" value="ECO:0007669"/>
    <property type="project" value="InterPro"/>
</dbReference>
<reference evidence="8" key="4">
    <citation type="submission" date="2019-03" db="UniProtKB">
        <authorList>
            <consortium name="EnsemblPlants"/>
        </authorList>
    </citation>
    <scope>IDENTIFICATION</scope>
</reference>
<dbReference type="Gene3D" id="3.30.40.10">
    <property type="entry name" value="Zinc/RING finger domain, C3HC4 (zinc finger)"/>
    <property type="match status" value="1"/>
</dbReference>
<evidence type="ECO:0000256" key="6">
    <source>
        <dbReference type="RuleBase" id="RU366044"/>
    </source>
</evidence>
<protein>
    <recommendedName>
        <fullName evidence="6">Transcription initiation factor IIF subunit alpha</fullName>
    </recommendedName>
</protein>
<reference evidence="8" key="5">
    <citation type="journal article" date="2021" name="G3 (Bethesda)">
        <title>Aegilops tauschii genome assembly Aet v5.0 features greater sequence contiguity and improved annotation.</title>
        <authorList>
            <person name="Wang L."/>
            <person name="Zhu T."/>
            <person name="Rodriguez J.C."/>
            <person name="Deal K.R."/>
            <person name="Dubcovsky J."/>
            <person name="McGuire P.E."/>
            <person name="Lux T."/>
            <person name="Spannagl M."/>
            <person name="Mayer K.F.X."/>
            <person name="Baldrich P."/>
            <person name="Meyers B.C."/>
            <person name="Huo N."/>
            <person name="Gu Y.Q."/>
            <person name="Zhou H."/>
            <person name="Devos K.M."/>
            <person name="Bennetzen J.L."/>
            <person name="Unver T."/>
            <person name="Budak H."/>
            <person name="Gulick P.J."/>
            <person name="Galiba G."/>
            <person name="Kalapos B."/>
            <person name="Nelson D.R."/>
            <person name="Li P."/>
            <person name="You F.M."/>
            <person name="Luo M.C."/>
            <person name="Dvorak J."/>
        </authorList>
    </citation>
    <scope>NUCLEOTIDE SEQUENCE [LARGE SCALE GENOMIC DNA]</scope>
    <source>
        <strain evidence="8">cv. AL8/78</strain>
    </source>
</reference>
<dbReference type="STRING" id="200361.A0A453IHX7"/>
<evidence type="ECO:0000256" key="1">
    <source>
        <dbReference type="ARBA" id="ARBA00004123"/>
    </source>
</evidence>
<dbReference type="GO" id="GO:0005674">
    <property type="term" value="C:transcription factor TFIIF complex"/>
    <property type="evidence" value="ECO:0007669"/>
    <property type="project" value="TreeGrafter"/>
</dbReference>
<dbReference type="SUPFAM" id="SSF50916">
    <property type="entry name" value="Rap30/74 interaction domains"/>
    <property type="match status" value="1"/>
</dbReference>
<keyword evidence="2 6" id="KW-0805">Transcription regulation</keyword>
<accession>A0A453IHX7</accession>